<keyword evidence="2" id="KW-0812">Transmembrane</keyword>
<accession>A0A7K8KKG1</accession>
<protein>
    <submittedName>
        <fullName evidence="3">ERVV2 protein</fullName>
    </submittedName>
</protein>
<keyword evidence="2" id="KW-0472">Membrane</keyword>
<dbReference type="InterPro" id="IPR018154">
    <property type="entry name" value="TLV/ENV_coat_polyprotein"/>
</dbReference>
<evidence type="ECO:0000313" key="4">
    <source>
        <dbReference type="Proteomes" id="UP000533896"/>
    </source>
</evidence>
<gene>
    <name evidence="3" type="primary">Ervv2_1</name>
    <name evidence="3" type="ORF">LOPRUF_R14845</name>
</gene>
<feature type="non-terminal residue" evidence="3">
    <location>
        <position position="123"/>
    </location>
</feature>
<dbReference type="Pfam" id="PF00429">
    <property type="entry name" value="TLV_coat"/>
    <property type="match status" value="1"/>
</dbReference>
<dbReference type="Proteomes" id="UP000533896">
    <property type="component" value="Unassembled WGS sequence"/>
</dbReference>
<evidence type="ECO:0000256" key="2">
    <source>
        <dbReference type="SAM" id="Phobius"/>
    </source>
</evidence>
<dbReference type="PANTHER" id="PTHR10424:SF73">
    <property type="entry name" value="ENDOGENOUS RETROVIRUS GROUP FC1 ENV POLYPROTEIN-RELATED"/>
    <property type="match status" value="1"/>
</dbReference>
<name>A0A7K8KKG1_9AVES</name>
<dbReference type="SUPFAM" id="SSF58069">
    <property type="entry name" value="Virus ectodomain"/>
    <property type="match status" value="1"/>
</dbReference>
<organism evidence="3 4">
    <name type="scientific">Lophotis ruficrista</name>
    <dbReference type="NCBI Taxonomy" id="172689"/>
    <lineage>
        <taxon>Eukaryota</taxon>
        <taxon>Metazoa</taxon>
        <taxon>Chordata</taxon>
        <taxon>Craniata</taxon>
        <taxon>Vertebrata</taxon>
        <taxon>Euteleostomi</taxon>
        <taxon>Archelosauria</taxon>
        <taxon>Archosauria</taxon>
        <taxon>Dinosauria</taxon>
        <taxon>Saurischia</taxon>
        <taxon>Theropoda</taxon>
        <taxon>Coelurosauria</taxon>
        <taxon>Aves</taxon>
        <taxon>Neognathae</taxon>
        <taxon>Neoaves</taxon>
        <taxon>Otidimorphae</taxon>
        <taxon>Otidiformes</taxon>
        <taxon>Otididae</taxon>
        <taxon>Lophotis</taxon>
    </lineage>
</organism>
<keyword evidence="2" id="KW-1133">Transmembrane helix</keyword>
<comment type="caution">
    <text evidence="3">The sequence shown here is derived from an EMBL/GenBank/DDBJ whole genome shotgun (WGS) entry which is preliminary data.</text>
</comment>
<evidence type="ECO:0000256" key="1">
    <source>
        <dbReference type="ARBA" id="ARBA00023157"/>
    </source>
</evidence>
<proteinExistence type="predicted"/>
<dbReference type="OrthoDB" id="8949317at2759"/>
<keyword evidence="4" id="KW-1185">Reference proteome</keyword>
<dbReference type="Gene3D" id="1.10.287.210">
    <property type="match status" value="1"/>
</dbReference>
<evidence type="ECO:0000313" key="3">
    <source>
        <dbReference type="EMBL" id="NXE17340.1"/>
    </source>
</evidence>
<dbReference type="AlphaFoldDB" id="A0A7K8KKG1"/>
<sequence>AQQGGLCTAIGEHCCTYVNQEQRIEKDLSKIWEQTKSFHEITRDNISWGFSGLWEKLTSWLPNLTWLKQLFIVTIIIIVLFIMLFMAVRCGFWCFQSTGNSYSNWKKNQLRQRLESNKYFEKV</sequence>
<dbReference type="PANTHER" id="PTHR10424">
    <property type="entry name" value="VIRAL ENVELOPE PROTEIN"/>
    <property type="match status" value="1"/>
</dbReference>
<feature type="transmembrane region" description="Helical" evidence="2">
    <location>
        <begin position="66"/>
        <end position="88"/>
    </location>
</feature>
<keyword evidence="1" id="KW-1015">Disulfide bond</keyword>
<feature type="non-terminal residue" evidence="3">
    <location>
        <position position="1"/>
    </location>
</feature>
<dbReference type="EMBL" id="VWYV01004359">
    <property type="protein sequence ID" value="NXE17340.1"/>
    <property type="molecule type" value="Genomic_DNA"/>
</dbReference>
<reference evidence="3 4" key="1">
    <citation type="submission" date="2019-09" db="EMBL/GenBank/DDBJ databases">
        <title>Bird 10,000 Genomes (B10K) Project - Family phase.</title>
        <authorList>
            <person name="Zhang G."/>
        </authorList>
    </citation>
    <scope>NUCLEOTIDE SEQUENCE [LARGE SCALE GENOMIC DNA]</scope>
    <source>
        <strain evidence="3">B10K-CU-031-23</strain>
    </source>
</reference>